<dbReference type="EMBL" id="ML170176">
    <property type="protein sequence ID" value="TDL22122.1"/>
    <property type="molecule type" value="Genomic_DNA"/>
</dbReference>
<proteinExistence type="predicted"/>
<organism evidence="2 3">
    <name type="scientific">Rickenella mellea</name>
    <dbReference type="NCBI Taxonomy" id="50990"/>
    <lineage>
        <taxon>Eukaryota</taxon>
        <taxon>Fungi</taxon>
        <taxon>Dikarya</taxon>
        <taxon>Basidiomycota</taxon>
        <taxon>Agaricomycotina</taxon>
        <taxon>Agaricomycetes</taxon>
        <taxon>Hymenochaetales</taxon>
        <taxon>Rickenellaceae</taxon>
        <taxon>Rickenella</taxon>
    </lineage>
</organism>
<dbReference type="Gene3D" id="3.40.50.1820">
    <property type="entry name" value="alpha/beta hydrolase"/>
    <property type="match status" value="1"/>
</dbReference>
<keyword evidence="3" id="KW-1185">Reference proteome</keyword>
<evidence type="ECO:0000313" key="3">
    <source>
        <dbReference type="Proteomes" id="UP000294933"/>
    </source>
</evidence>
<dbReference type="STRING" id="50990.A0A4Y7Q4M4"/>
<dbReference type="VEuPathDB" id="FungiDB:BD410DRAFT_788812"/>
<keyword evidence="2" id="KW-0378">Hydrolase</keyword>
<dbReference type="PANTHER" id="PTHR17630">
    <property type="entry name" value="DIENELACTONE HYDROLASE"/>
    <property type="match status" value="1"/>
</dbReference>
<dbReference type="SUPFAM" id="SSF53474">
    <property type="entry name" value="alpha/beta-Hydrolases"/>
    <property type="match status" value="1"/>
</dbReference>
<accession>A0A4Y7Q4M4</accession>
<dbReference type="InterPro" id="IPR029058">
    <property type="entry name" value="AB_hydrolase_fold"/>
</dbReference>
<gene>
    <name evidence="2" type="ORF">BD410DRAFT_788812</name>
</gene>
<dbReference type="InterPro" id="IPR002925">
    <property type="entry name" value="Dienelactn_hydro"/>
</dbReference>
<dbReference type="PANTHER" id="PTHR17630:SF44">
    <property type="entry name" value="PROTEIN AIM2"/>
    <property type="match status" value="1"/>
</dbReference>
<dbReference type="Pfam" id="PF01738">
    <property type="entry name" value="DLH"/>
    <property type="match status" value="1"/>
</dbReference>
<feature type="domain" description="Dienelactone hydrolase" evidence="1">
    <location>
        <begin position="35"/>
        <end position="269"/>
    </location>
</feature>
<dbReference type="Proteomes" id="UP000294933">
    <property type="component" value="Unassembled WGS sequence"/>
</dbReference>
<sequence length="270" mass="29834">MSFCEHCTQGHVLPGEPVGTMQSDGSYFHPAPQSADPANSKKAIIFLTDIFGLPLKNNKLLPDQLSVALGCDVWVPDMFDGYPPVTEDQLTPHMPEVPGAAWSLWSKLKLLVTIIFAAPRLISSRPSVADDRIHKFVKKIQEERKYEKLGAVGYCYGGAAAVRLGSKGLFNSMVVCHPGTISKAEISAINIPTAWVCAEQDFTFGPKLRDEAEAIFAARKDKPEYVDYEFREYKGVVHGFAVRPNLGIPAIKQGFEGSFDQTVQWFKKTL</sequence>
<name>A0A4Y7Q4M4_9AGAM</name>
<evidence type="ECO:0000313" key="2">
    <source>
        <dbReference type="EMBL" id="TDL22122.1"/>
    </source>
</evidence>
<dbReference type="OrthoDB" id="10019231at2759"/>
<dbReference type="GO" id="GO:0016787">
    <property type="term" value="F:hydrolase activity"/>
    <property type="evidence" value="ECO:0007669"/>
    <property type="project" value="UniProtKB-KW"/>
</dbReference>
<reference evidence="2 3" key="1">
    <citation type="submission" date="2018-06" db="EMBL/GenBank/DDBJ databases">
        <title>A transcriptomic atlas of mushroom development highlights an independent origin of complex multicellularity.</title>
        <authorList>
            <consortium name="DOE Joint Genome Institute"/>
            <person name="Krizsan K."/>
            <person name="Almasi E."/>
            <person name="Merenyi Z."/>
            <person name="Sahu N."/>
            <person name="Viragh M."/>
            <person name="Koszo T."/>
            <person name="Mondo S."/>
            <person name="Kiss B."/>
            <person name="Balint B."/>
            <person name="Kues U."/>
            <person name="Barry K."/>
            <person name="Hegedus J.C."/>
            <person name="Henrissat B."/>
            <person name="Johnson J."/>
            <person name="Lipzen A."/>
            <person name="Ohm R."/>
            <person name="Nagy I."/>
            <person name="Pangilinan J."/>
            <person name="Yan J."/>
            <person name="Xiong Y."/>
            <person name="Grigoriev I.V."/>
            <person name="Hibbett D.S."/>
            <person name="Nagy L.G."/>
        </authorList>
    </citation>
    <scope>NUCLEOTIDE SEQUENCE [LARGE SCALE GENOMIC DNA]</scope>
    <source>
        <strain evidence="2 3">SZMC22713</strain>
    </source>
</reference>
<dbReference type="AlphaFoldDB" id="A0A4Y7Q4M4"/>
<evidence type="ECO:0000259" key="1">
    <source>
        <dbReference type="Pfam" id="PF01738"/>
    </source>
</evidence>
<protein>
    <submittedName>
        <fullName evidence="2">Alpha/beta-hydrolase</fullName>
    </submittedName>
</protein>